<evidence type="ECO:0008006" key="4">
    <source>
        <dbReference type="Google" id="ProtNLM"/>
    </source>
</evidence>
<sequence>MDDDTLAPMADALSATLAVIVLLICFFILAQVVAVSKQIEIQKVGEQEYIKRELDMEFGHISVEEGKLQFFKSFDSEQDAEVIINYLNGVKALCGECEAFKVVSNYPAIDVSQQRSQRRALSNAIKMIPFMLKNGMDYELELSSGFNFYFIDVQPIKPE</sequence>
<comment type="caution">
    <text evidence="2">The sequence shown here is derived from an EMBL/GenBank/DDBJ whole genome shotgun (WGS) entry which is preliminary data.</text>
</comment>
<gene>
    <name evidence="2" type="ORF">QX249_24565</name>
</gene>
<evidence type="ECO:0000256" key="1">
    <source>
        <dbReference type="SAM" id="Phobius"/>
    </source>
</evidence>
<reference evidence="2" key="1">
    <citation type="submission" date="2023-06" db="EMBL/GenBank/DDBJ databases">
        <title>Genomic Diversity of Vibrio spp. and Metagenomic Analysis of Pathogens in Florida Gulf Coastal Waters Following Hurricane Ian.</title>
        <authorList>
            <person name="Brumfield K.D."/>
        </authorList>
    </citation>
    <scope>NUCLEOTIDE SEQUENCE</scope>
    <source>
        <strain evidence="2">WBS2B-138</strain>
    </source>
</reference>
<dbReference type="Proteomes" id="UP001253193">
    <property type="component" value="Unassembled WGS sequence"/>
</dbReference>
<protein>
    <recommendedName>
        <fullName evidence="4">Biopolymer transporter ExbD</fullName>
    </recommendedName>
</protein>
<accession>A0AAW8Q5H3</accession>
<feature type="transmembrane region" description="Helical" evidence="1">
    <location>
        <begin position="12"/>
        <end position="35"/>
    </location>
</feature>
<proteinExistence type="predicted"/>
<keyword evidence="1" id="KW-1133">Transmembrane helix</keyword>
<keyword evidence="1" id="KW-0812">Transmembrane</keyword>
<organism evidence="2 3">
    <name type="scientific">Vibrio parahaemolyticus</name>
    <dbReference type="NCBI Taxonomy" id="670"/>
    <lineage>
        <taxon>Bacteria</taxon>
        <taxon>Pseudomonadati</taxon>
        <taxon>Pseudomonadota</taxon>
        <taxon>Gammaproteobacteria</taxon>
        <taxon>Vibrionales</taxon>
        <taxon>Vibrionaceae</taxon>
        <taxon>Vibrio</taxon>
    </lineage>
</organism>
<dbReference type="EMBL" id="JAUHGG010000012">
    <property type="protein sequence ID" value="MDS1823818.1"/>
    <property type="molecule type" value="Genomic_DNA"/>
</dbReference>
<dbReference type="RefSeq" id="WP_311020881.1">
    <property type="nucleotide sequence ID" value="NZ_JAUHGG010000012.1"/>
</dbReference>
<evidence type="ECO:0000313" key="2">
    <source>
        <dbReference type="EMBL" id="MDS1823818.1"/>
    </source>
</evidence>
<dbReference type="AlphaFoldDB" id="A0AAW8Q5H3"/>
<keyword evidence="1" id="KW-0472">Membrane</keyword>
<evidence type="ECO:0000313" key="3">
    <source>
        <dbReference type="Proteomes" id="UP001253193"/>
    </source>
</evidence>
<name>A0AAW8Q5H3_VIBPH</name>